<name>A0A0F4YDL1_RASE3</name>
<evidence type="ECO:0000259" key="2">
    <source>
        <dbReference type="Pfam" id="PF07883"/>
    </source>
</evidence>
<evidence type="ECO:0000313" key="3">
    <source>
        <dbReference type="EMBL" id="KKA16180.1"/>
    </source>
</evidence>
<dbReference type="OrthoDB" id="2589563at2759"/>
<dbReference type="InterPro" id="IPR011051">
    <property type="entry name" value="RmlC_Cupin_sf"/>
</dbReference>
<dbReference type="Proteomes" id="UP000053958">
    <property type="component" value="Unassembled WGS sequence"/>
</dbReference>
<dbReference type="PANTHER" id="PTHR36448:SF3">
    <property type="entry name" value="CUPIN TYPE-2 DOMAIN-CONTAINING PROTEIN"/>
    <property type="match status" value="1"/>
</dbReference>
<feature type="compositionally biased region" description="Basic and acidic residues" evidence="1">
    <location>
        <begin position="128"/>
        <end position="144"/>
    </location>
</feature>
<feature type="region of interest" description="Disordered" evidence="1">
    <location>
        <begin position="121"/>
        <end position="162"/>
    </location>
</feature>
<comment type="caution">
    <text evidence="3">The sequence shown here is derived from an EMBL/GenBank/DDBJ whole genome shotgun (WGS) entry which is preliminary data.</text>
</comment>
<dbReference type="InterPro" id="IPR014710">
    <property type="entry name" value="RmlC-like_jellyroll"/>
</dbReference>
<evidence type="ECO:0000256" key="1">
    <source>
        <dbReference type="SAM" id="MobiDB-lite"/>
    </source>
</evidence>
<keyword evidence="4" id="KW-1185">Reference proteome</keyword>
<feature type="region of interest" description="Disordered" evidence="1">
    <location>
        <begin position="58"/>
        <end position="107"/>
    </location>
</feature>
<dbReference type="GeneID" id="25313322"/>
<reference evidence="3 4" key="1">
    <citation type="submission" date="2015-04" db="EMBL/GenBank/DDBJ databases">
        <authorList>
            <person name="Heijne W.H."/>
            <person name="Fedorova N.D."/>
            <person name="Nierman W.C."/>
            <person name="Vollebregt A.W."/>
            <person name="Zhao Z."/>
            <person name="Wu L."/>
            <person name="Kumar M."/>
            <person name="Stam H."/>
            <person name="van den Berg M.A."/>
            <person name="Pel H.J."/>
        </authorList>
    </citation>
    <scope>NUCLEOTIDE SEQUENCE [LARGE SCALE GENOMIC DNA]</scope>
    <source>
        <strain evidence="3 4">CBS 393.64</strain>
    </source>
</reference>
<dbReference type="AlphaFoldDB" id="A0A0F4YDL1"/>
<dbReference type="EMBL" id="LASV01000819">
    <property type="protein sequence ID" value="KKA16180.1"/>
    <property type="molecule type" value="Genomic_DNA"/>
</dbReference>
<sequence length="337" mass="37945">MATMVKVANRRDMTGTPHQGRNVPPDAIKSKEGRAAMGWDGYGGNAVVILILTRSQISSDTGVSAGDARSRRNEKRAGRSCSGEGWEDGRGERSAEEGRDKMGHKTRVILNYTPVRVTQRLLQVERTSTTEKKRDIPHRKEPTTKTKKRKKDRKKEEPKMSFRPASEIQISRHLIPAWRRLPNTSIQNKPLLIYHSAFNASAAQLSARLDEVGVVVPQWQYTMYRQTHFHSTTHEILGVISGRARLCFGGEENPGRVETIVEQGDLMILPAGVAHRLLEDLSGGRFKMLGSYPRGKSWDMCYGADNENEEELRKNIEMQGWFDQDPLYGKDGPAVHV</sequence>
<accession>A0A0F4YDL1</accession>
<dbReference type="CDD" id="cd02219">
    <property type="entry name" value="cupin_YjlB-like"/>
    <property type="match status" value="1"/>
</dbReference>
<feature type="compositionally biased region" description="Basic and acidic residues" evidence="1">
    <location>
        <begin position="68"/>
        <end position="77"/>
    </location>
</feature>
<dbReference type="PANTHER" id="PTHR36448">
    <property type="entry name" value="BLR7373 PROTEIN"/>
    <property type="match status" value="1"/>
</dbReference>
<dbReference type="Pfam" id="PF07883">
    <property type="entry name" value="Cupin_2"/>
    <property type="match status" value="1"/>
</dbReference>
<dbReference type="InterPro" id="IPR013096">
    <property type="entry name" value="Cupin_2"/>
</dbReference>
<evidence type="ECO:0000313" key="4">
    <source>
        <dbReference type="Proteomes" id="UP000053958"/>
    </source>
</evidence>
<dbReference type="Gene3D" id="2.60.120.10">
    <property type="entry name" value="Jelly Rolls"/>
    <property type="match status" value="1"/>
</dbReference>
<feature type="region of interest" description="Disordered" evidence="1">
    <location>
        <begin position="1"/>
        <end position="27"/>
    </location>
</feature>
<gene>
    <name evidence="3" type="ORF">T310_10253</name>
</gene>
<organism evidence="3 4">
    <name type="scientific">Rasamsonia emersonii (strain ATCC 16479 / CBS 393.64 / IMI 116815)</name>
    <dbReference type="NCBI Taxonomy" id="1408163"/>
    <lineage>
        <taxon>Eukaryota</taxon>
        <taxon>Fungi</taxon>
        <taxon>Dikarya</taxon>
        <taxon>Ascomycota</taxon>
        <taxon>Pezizomycotina</taxon>
        <taxon>Eurotiomycetes</taxon>
        <taxon>Eurotiomycetidae</taxon>
        <taxon>Eurotiales</taxon>
        <taxon>Trichocomaceae</taxon>
        <taxon>Rasamsonia</taxon>
    </lineage>
</organism>
<dbReference type="STRING" id="1408163.A0A0F4YDL1"/>
<protein>
    <recommendedName>
        <fullName evidence="2">Cupin type-2 domain-containing protein</fullName>
    </recommendedName>
</protein>
<dbReference type="InterPro" id="IPR047121">
    <property type="entry name" value="YjiB-like"/>
</dbReference>
<dbReference type="RefSeq" id="XP_013322792.1">
    <property type="nucleotide sequence ID" value="XM_013467338.1"/>
</dbReference>
<feature type="compositionally biased region" description="Basic and acidic residues" evidence="1">
    <location>
        <begin position="87"/>
        <end position="103"/>
    </location>
</feature>
<feature type="domain" description="Cupin type-2" evidence="2">
    <location>
        <begin position="226"/>
        <end position="277"/>
    </location>
</feature>
<proteinExistence type="predicted"/>
<dbReference type="SUPFAM" id="SSF51182">
    <property type="entry name" value="RmlC-like cupins"/>
    <property type="match status" value="1"/>
</dbReference>